<evidence type="ECO:0000313" key="3">
    <source>
        <dbReference type="Proteomes" id="UP000694871"/>
    </source>
</evidence>
<evidence type="ECO:0000256" key="2">
    <source>
        <dbReference type="SAM" id="MobiDB-lite"/>
    </source>
</evidence>
<gene>
    <name evidence="4" type="primary">LOC107109803</name>
</gene>
<feature type="compositionally biased region" description="Basic and acidic residues" evidence="2">
    <location>
        <begin position="1"/>
        <end position="11"/>
    </location>
</feature>
<feature type="coiled-coil region" evidence="1">
    <location>
        <begin position="111"/>
        <end position="161"/>
    </location>
</feature>
<feature type="compositionally biased region" description="Basic and acidic residues" evidence="2">
    <location>
        <begin position="37"/>
        <end position="63"/>
    </location>
</feature>
<organism evidence="3 4">
    <name type="scientific">Gekko japonicus</name>
    <name type="common">Schlegel's Japanese gecko</name>
    <dbReference type="NCBI Taxonomy" id="146911"/>
    <lineage>
        <taxon>Eukaryota</taxon>
        <taxon>Metazoa</taxon>
        <taxon>Chordata</taxon>
        <taxon>Craniata</taxon>
        <taxon>Vertebrata</taxon>
        <taxon>Euteleostomi</taxon>
        <taxon>Lepidosauria</taxon>
        <taxon>Squamata</taxon>
        <taxon>Bifurcata</taxon>
        <taxon>Gekkota</taxon>
        <taxon>Gekkonidae</taxon>
        <taxon>Gekkoninae</taxon>
        <taxon>Gekko</taxon>
    </lineage>
</organism>
<evidence type="ECO:0000313" key="4">
    <source>
        <dbReference type="RefSeq" id="XP_015265993.1"/>
    </source>
</evidence>
<keyword evidence="3" id="KW-1185">Reference proteome</keyword>
<feature type="region of interest" description="Disordered" evidence="2">
    <location>
        <begin position="1"/>
        <end position="91"/>
    </location>
</feature>
<evidence type="ECO:0000256" key="1">
    <source>
        <dbReference type="SAM" id="Coils"/>
    </source>
</evidence>
<sequence length="263" mass="29111">MALEESGRRAETSGSHVEIWGSPGEAGAEGPFLLEQTSRDSTDRSSESDDGSREPPKVPRDEANTNADEPLWRPALTPVGGTSHQCTRRQEQLQSKALQALEGSRQASEEIARLMKEALASQVEARRAEREARHETSEALLEALREETRNSERLLAASKDLVKTLRESDKRFQERLSRHSEQMERLVSWLVPVREQKTTSAPRPPMGGSVPHSNLADAECAPPSKSPRLEGASNPSPQCMCLCPPAPKSPRKQRCPRKLPKVK</sequence>
<dbReference type="GeneID" id="107109803"/>
<keyword evidence="1" id="KW-0175">Coiled coil</keyword>
<accession>A0ABM1JX06</accession>
<dbReference type="Proteomes" id="UP000694871">
    <property type="component" value="Unplaced"/>
</dbReference>
<proteinExistence type="predicted"/>
<name>A0ABM1JX06_GEKJA</name>
<feature type="region of interest" description="Disordered" evidence="2">
    <location>
        <begin position="195"/>
        <end position="263"/>
    </location>
</feature>
<reference evidence="4" key="1">
    <citation type="submission" date="2025-08" db="UniProtKB">
        <authorList>
            <consortium name="RefSeq"/>
        </authorList>
    </citation>
    <scope>IDENTIFICATION</scope>
</reference>
<feature type="compositionally biased region" description="Basic residues" evidence="2">
    <location>
        <begin position="249"/>
        <end position="263"/>
    </location>
</feature>
<dbReference type="RefSeq" id="XP_015265993.1">
    <property type="nucleotide sequence ID" value="XM_015410507.1"/>
</dbReference>
<protein>
    <submittedName>
        <fullName evidence="4">Uncharacterized protein LOC107109803</fullName>
    </submittedName>
</protein>